<comment type="caution">
    <text evidence="1">The sequence shown here is derived from an EMBL/GenBank/DDBJ whole genome shotgun (WGS) entry which is preliminary data.</text>
</comment>
<protein>
    <submittedName>
        <fullName evidence="1">Uncharacterized protein</fullName>
    </submittedName>
</protein>
<name>A0A016WQG6_9BILA</name>
<dbReference type="EMBL" id="JARK01000151">
    <property type="protein sequence ID" value="EYC41905.1"/>
    <property type="molecule type" value="Genomic_DNA"/>
</dbReference>
<proteinExistence type="predicted"/>
<sequence>KVLSYRKLVNKDNPQECSHSRETTTMRKMLVSYHGWYNTARTYFAQSMRKCPVISKKGAAHRNGLLRSLCV</sequence>
<dbReference type="AlphaFoldDB" id="A0A016WQG6"/>
<organism evidence="1 2">
    <name type="scientific">Ancylostoma ceylanicum</name>
    <dbReference type="NCBI Taxonomy" id="53326"/>
    <lineage>
        <taxon>Eukaryota</taxon>
        <taxon>Metazoa</taxon>
        <taxon>Ecdysozoa</taxon>
        <taxon>Nematoda</taxon>
        <taxon>Chromadorea</taxon>
        <taxon>Rhabditida</taxon>
        <taxon>Rhabditina</taxon>
        <taxon>Rhabditomorpha</taxon>
        <taxon>Strongyloidea</taxon>
        <taxon>Ancylostomatidae</taxon>
        <taxon>Ancylostomatinae</taxon>
        <taxon>Ancylostoma</taxon>
    </lineage>
</organism>
<evidence type="ECO:0000313" key="1">
    <source>
        <dbReference type="EMBL" id="EYC41905.1"/>
    </source>
</evidence>
<evidence type="ECO:0000313" key="2">
    <source>
        <dbReference type="Proteomes" id="UP000024635"/>
    </source>
</evidence>
<feature type="non-terminal residue" evidence="1">
    <location>
        <position position="1"/>
    </location>
</feature>
<keyword evidence="2" id="KW-1185">Reference proteome</keyword>
<gene>
    <name evidence="1" type="primary">Acey_s0551.g3319</name>
    <name evidence="1" type="ORF">Y032_0551g3319</name>
</gene>
<reference evidence="2" key="1">
    <citation type="journal article" date="2015" name="Nat. Genet.">
        <title>The genome and transcriptome of the zoonotic hookworm Ancylostoma ceylanicum identify infection-specific gene families.</title>
        <authorList>
            <person name="Schwarz E.M."/>
            <person name="Hu Y."/>
            <person name="Antoshechkin I."/>
            <person name="Miller M.M."/>
            <person name="Sternberg P.W."/>
            <person name="Aroian R.V."/>
        </authorList>
    </citation>
    <scope>NUCLEOTIDE SEQUENCE</scope>
    <source>
        <strain evidence="2">HY135</strain>
    </source>
</reference>
<accession>A0A016WQG6</accession>
<dbReference type="Proteomes" id="UP000024635">
    <property type="component" value="Unassembled WGS sequence"/>
</dbReference>